<reference evidence="2 3" key="1">
    <citation type="journal article" date="2018" name="Mol. Biol. Evol.">
        <title>Broad Genomic Sampling Reveals a Smut Pathogenic Ancestry of the Fungal Clade Ustilaginomycotina.</title>
        <authorList>
            <person name="Kijpornyongpan T."/>
            <person name="Mondo S.J."/>
            <person name="Barry K."/>
            <person name="Sandor L."/>
            <person name="Lee J."/>
            <person name="Lipzen A."/>
            <person name="Pangilinan J."/>
            <person name="LaButti K."/>
            <person name="Hainaut M."/>
            <person name="Henrissat B."/>
            <person name="Grigoriev I.V."/>
            <person name="Spatafora J.W."/>
            <person name="Aime M.C."/>
        </authorList>
    </citation>
    <scope>NUCLEOTIDE SEQUENCE [LARGE SCALE GENOMIC DNA]</scope>
    <source>
        <strain evidence="2 3">MCA 3645</strain>
    </source>
</reference>
<dbReference type="InterPro" id="IPR013241">
    <property type="entry name" value="RNase_P_Pop3"/>
</dbReference>
<name>A0A317XP67_9BASI</name>
<dbReference type="InParanoid" id="A0A317XP67"/>
<feature type="compositionally biased region" description="Pro residues" evidence="1">
    <location>
        <begin position="170"/>
        <end position="184"/>
    </location>
</feature>
<proteinExistence type="predicted"/>
<dbReference type="PANTHER" id="PTHR28272">
    <property type="entry name" value="RIBONUCLEASES P/MRP PROTEIN SUBUNIT POP3"/>
    <property type="match status" value="1"/>
</dbReference>
<keyword evidence="3" id="KW-1185">Reference proteome</keyword>
<feature type="non-terminal residue" evidence="2">
    <location>
        <position position="518"/>
    </location>
</feature>
<dbReference type="PANTHER" id="PTHR28272:SF1">
    <property type="entry name" value="RIBONUCLEASES P_MRP PROTEIN SUBUNIT POP3"/>
    <property type="match status" value="1"/>
</dbReference>
<evidence type="ECO:0000313" key="2">
    <source>
        <dbReference type="EMBL" id="PWY99612.1"/>
    </source>
</evidence>
<protein>
    <submittedName>
        <fullName evidence="2">Uncharacterized protein</fullName>
    </submittedName>
</protein>
<feature type="compositionally biased region" description="Basic and acidic residues" evidence="1">
    <location>
        <begin position="232"/>
        <end position="245"/>
    </location>
</feature>
<dbReference type="GO" id="GO:0000171">
    <property type="term" value="F:ribonuclease MRP activity"/>
    <property type="evidence" value="ECO:0007669"/>
    <property type="project" value="TreeGrafter"/>
</dbReference>
<dbReference type="GO" id="GO:0005829">
    <property type="term" value="C:cytosol"/>
    <property type="evidence" value="ECO:0007669"/>
    <property type="project" value="TreeGrafter"/>
</dbReference>
<dbReference type="OrthoDB" id="20109at2759"/>
<dbReference type="GO" id="GO:0008033">
    <property type="term" value="P:tRNA processing"/>
    <property type="evidence" value="ECO:0007669"/>
    <property type="project" value="InterPro"/>
</dbReference>
<gene>
    <name evidence="2" type="ORF">BCV70DRAFT_148508</name>
</gene>
<accession>A0A317XP67</accession>
<feature type="region of interest" description="Disordered" evidence="1">
    <location>
        <begin position="227"/>
        <end position="251"/>
    </location>
</feature>
<dbReference type="GO" id="GO:0004526">
    <property type="term" value="F:ribonuclease P activity"/>
    <property type="evidence" value="ECO:0007669"/>
    <property type="project" value="TreeGrafter"/>
</dbReference>
<dbReference type="GO" id="GO:0006364">
    <property type="term" value="P:rRNA processing"/>
    <property type="evidence" value="ECO:0007669"/>
    <property type="project" value="InterPro"/>
</dbReference>
<feature type="compositionally biased region" description="Low complexity" evidence="1">
    <location>
        <begin position="31"/>
        <end position="47"/>
    </location>
</feature>
<sequence length="518" mass="54734">MAPPARARVDNSATVRSASKNKQRAPTNGNSSSSSKRSASSAANDPLGGAGGGSLASSLSSLLSPGLASSANKSLDAKGKGKGKDAALASLLGLGAGSKPNPPPLPHNGSKGGAAQLGLQSLQSLSATSQPTNRKKQKLDPTAASSSTLTLDRPTPSPDLKARHSTHAIPPTPTPPTPAIPPGRKPVYRPVLASATTVSWPDMPVAGSNTVLHTLLDILSDPAVRESVQGDLGRRTRTRPDRQEGKTSNCVPTTATTARTTETTTTAMEQLCTDSQREPPQPGLVAGINGVTRRLELEIRDRLASLPPPHHSTDQRHECNESLLLNNATRKPGSTRIVFVCRHDLQPASLIAHFPMLVSACNAVLQGGKGEGEGEGEKDTLVYLFPLPLGAEAKLASMLGLAKCSVVAITSAFPPRQLARLVAAVHRETARRCQLLPPWLAASLRSALSYSQSELGIQLEMEPTTVKFVRSTQPVDLNACRLAKKSRRTLRSSRWKKRKLQALHSLQSLQAQIKAAKR</sequence>
<dbReference type="AlphaFoldDB" id="A0A317XP67"/>
<feature type="region of interest" description="Disordered" evidence="1">
    <location>
        <begin position="127"/>
        <end position="184"/>
    </location>
</feature>
<evidence type="ECO:0000256" key="1">
    <source>
        <dbReference type="SAM" id="MobiDB-lite"/>
    </source>
</evidence>
<dbReference type="EMBL" id="KZ819194">
    <property type="protein sequence ID" value="PWY99612.1"/>
    <property type="molecule type" value="Genomic_DNA"/>
</dbReference>
<feature type="compositionally biased region" description="Basic and acidic residues" evidence="1">
    <location>
        <begin position="75"/>
        <end position="85"/>
    </location>
</feature>
<dbReference type="Proteomes" id="UP000246740">
    <property type="component" value="Unassembled WGS sequence"/>
</dbReference>
<dbReference type="GO" id="GO:0034965">
    <property type="term" value="P:intronic box C/D snoRNA processing"/>
    <property type="evidence" value="ECO:0007669"/>
    <property type="project" value="TreeGrafter"/>
</dbReference>
<feature type="compositionally biased region" description="Low complexity" evidence="1">
    <location>
        <begin position="55"/>
        <end position="74"/>
    </location>
</feature>
<dbReference type="GO" id="GO:0005655">
    <property type="term" value="C:nucleolar ribonuclease P complex"/>
    <property type="evidence" value="ECO:0007669"/>
    <property type="project" value="TreeGrafter"/>
</dbReference>
<feature type="region of interest" description="Disordered" evidence="1">
    <location>
        <begin position="1"/>
        <end position="115"/>
    </location>
</feature>
<feature type="compositionally biased region" description="Low complexity" evidence="1">
    <location>
        <begin position="86"/>
        <end position="99"/>
    </location>
</feature>
<organism evidence="2 3">
    <name type="scientific">Testicularia cyperi</name>
    <dbReference type="NCBI Taxonomy" id="1882483"/>
    <lineage>
        <taxon>Eukaryota</taxon>
        <taxon>Fungi</taxon>
        <taxon>Dikarya</taxon>
        <taxon>Basidiomycota</taxon>
        <taxon>Ustilaginomycotina</taxon>
        <taxon>Ustilaginomycetes</taxon>
        <taxon>Ustilaginales</taxon>
        <taxon>Anthracoideaceae</taxon>
        <taxon>Testicularia</taxon>
    </lineage>
</organism>
<dbReference type="GO" id="GO:0000172">
    <property type="term" value="C:ribonuclease MRP complex"/>
    <property type="evidence" value="ECO:0007669"/>
    <property type="project" value="TreeGrafter"/>
</dbReference>
<dbReference type="STRING" id="1882483.A0A317XP67"/>
<feature type="compositionally biased region" description="Polar residues" evidence="1">
    <location>
        <begin position="11"/>
        <end position="30"/>
    </location>
</feature>
<evidence type="ECO:0000313" key="3">
    <source>
        <dbReference type="Proteomes" id="UP000246740"/>
    </source>
</evidence>